<keyword evidence="2" id="KW-1185">Reference proteome</keyword>
<reference evidence="1" key="1">
    <citation type="submission" date="2024-02" db="EMBL/GenBank/DDBJ databases">
        <title>Genome sequences of strain Gemmobacter sp. JM10B15.</title>
        <authorList>
            <person name="Zhang M."/>
        </authorList>
    </citation>
    <scope>NUCLEOTIDE SEQUENCE</scope>
    <source>
        <strain evidence="1">JM10B15</strain>
    </source>
</reference>
<protein>
    <recommendedName>
        <fullName evidence="3">SGNH/GDSL hydrolase family protein</fullName>
    </recommendedName>
</protein>
<evidence type="ECO:0000313" key="1">
    <source>
        <dbReference type="EMBL" id="MEH7830327.1"/>
    </source>
</evidence>
<proteinExistence type="predicted"/>
<organism evidence="1 2">
    <name type="scientific">Gemmobacter denitrificans</name>
    <dbReference type="NCBI Taxonomy" id="3123040"/>
    <lineage>
        <taxon>Bacteria</taxon>
        <taxon>Pseudomonadati</taxon>
        <taxon>Pseudomonadota</taxon>
        <taxon>Alphaproteobacteria</taxon>
        <taxon>Rhodobacterales</taxon>
        <taxon>Paracoccaceae</taxon>
        <taxon>Gemmobacter</taxon>
    </lineage>
</organism>
<sequence length="336" mass="36728">MTQRLLIIGFSNVVTTSGFAQPTIARLAETVPGLEVFRVGLGALQPQVIPPYLRLASERLGPFSHVLLEIATSAYATHPLANVAAGQEILADILLTLQEIGAEPAFLLHVRRWTRPVVLDFGGLIRQLCHELDLPLLDLAEGWIAQHGATQVAAWLRDDTHTTAEGGSVMAERLVPFLQEVLARPPVLAGLRPAPPLWRRRALDLAQMLPDCPSETHDCLDLPQDYVRLEGRGVTIDPGRVLRVQGLVHLYHAAGGHVSVTPDPPGPGLRVTMIDPLSHFTRIGVLPFDFFRGCDMRRLLVGEPEEAPEIGLVRGQQERPLRAYLGPLLTLDPTAS</sequence>
<dbReference type="EMBL" id="JBALHR010000021">
    <property type="protein sequence ID" value="MEH7830327.1"/>
    <property type="molecule type" value="Genomic_DNA"/>
</dbReference>
<name>A0ABU8C040_9RHOB</name>
<comment type="caution">
    <text evidence="1">The sequence shown here is derived from an EMBL/GenBank/DDBJ whole genome shotgun (WGS) entry which is preliminary data.</text>
</comment>
<evidence type="ECO:0008006" key="3">
    <source>
        <dbReference type="Google" id="ProtNLM"/>
    </source>
</evidence>
<accession>A0ABU8C040</accession>
<gene>
    <name evidence="1" type="ORF">V6590_19425</name>
</gene>
<dbReference type="Proteomes" id="UP001431963">
    <property type="component" value="Unassembled WGS sequence"/>
</dbReference>
<dbReference type="SUPFAM" id="SSF52266">
    <property type="entry name" value="SGNH hydrolase"/>
    <property type="match status" value="1"/>
</dbReference>
<dbReference type="Gene3D" id="3.40.50.1110">
    <property type="entry name" value="SGNH hydrolase"/>
    <property type="match status" value="1"/>
</dbReference>
<dbReference type="InterPro" id="IPR036514">
    <property type="entry name" value="SGNH_hydro_sf"/>
</dbReference>
<dbReference type="RefSeq" id="WP_335425367.1">
    <property type="nucleotide sequence ID" value="NZ_JBALHR010000021.1"/>
</dbReference>
<evidence type="ECO:0000313" key="2">
    <source>
        <dbReference type="Proteomes" id="UP001431963"/>
    </source>
</evidence>